<sequence length="117" mass="13592">MNKQSKEMAKLAYQALSEKKAEDIRIIDISEISVIADYFIIASGSNANQLQAMQDSVDEQLYKAGYHAKQIEGNQRSSWILMDYSDIIVHIFSKEDRLFYDLERIWRDGKDIDPEEL</sequence>
<dbReference type="Gene3D" id="3.30.460.10">
    <property type="entry name" value="Beta Polymerase, domain 2"/>
    <property type="match status" value="1"/>
</dbReference>
<evidence type="ECO:0000256" key="2">
    <source>
        <dbReference type="HAMAP-Rule" id="MF_01477"/>
    </source>
</evidence>
<dbReference type="InterPro" id="IPR043519">
    <property type="entry name" value="NT_sf"/>
</dbReference>
<keyword evidence="2" id="KW-0678">Repressor</keyword>
<comment type="caution">
    <text evidence="3">The sequence shown here is derived from an EMBL/GenBank/DDBJ whole genome shotgun (WGS) entry which is preliminary data.</text>
</comment>
<dbReference type="PANTHER" id="PTHR21043:SF0">
    <property type="entry name" value="MITOCHONDRIAL ASSEMBLY OF RIBOSOMAL LARGE SUBUNIT PROTEIN 1"/>
    <property type="match status" value="1"/>
</dbReference>
<comment type="subcellular location">
    <subcellularLocation>
        <location evidence="2">Cytoplasm</location>
    </subcellularLocation>
</comment>
<name>A0AAW4W908_9FIRM</name>
<reference evidence="4 6" key="1">
    <citation type="journal article" date="2021" name="ISME Commun">
        <title>Automated analysis of genomic sequences facilitates high-throughput and comprehensive description of bacteria.</title>
        <authorList>
            <person name="Hitch T.C.A."/>
        </authorList>
    </citation>
    <scope>NUCLEOTIDE SEQUENCE [LARGE SCALE GENOMIC DNA]</scope>
    <source>
        <strain evidence="4 6">Sanger_19</strain>
    </source>
</reference>
<protein>
    <recommendedName>
        <fullName evidence="2">Ribosomal silencing factor RsfS</fullName>
    </recommendedName>
</protein>
<evidence type="ECO:0000313" key="6">
    <source>
        <dbReference type="Proteomes" id="UP001209666"/>
    </source>
</evidence>
<evidence type="ECO:0000313" key="5">
    <source>
        <dbReference type="Proteomes" id="UP001198893"/>
    </source>
</evidence>
<evidence type="ECO:0000313" key="3">
    <source>
        <dbReference type="EMBL" id="MCC2241109.1"/>
    </source>
</evidence>
<dbReference type="AlphaFoldDB" id="A0AAW4W908"/>
<dbReference type="GO" id="GO:0043023">
    <property type="term" value="F:ribosomal large subunit binding"/>
    <property type="evidence" value="ECO:0007669"/>
    <property type="project" value="TreeGrafter"/>
</dbReference>
<dbReference type="EMBL" id="JAJEQW010000001">
    <property type="protein sequence ID" value="MCC2241109.1"/>
    <property type="molecule type" value="Genomic_DNA"/>
</dbReference>
<gene>
    <name evidence="2 3" type="primary">rsfS</name>
    <name evidence="3" type="ORF">LKD47_02165</name>
    <name evidence="4" type="ORF">OCV43_06025</name>
</gene>
<dbReference type="Proteomes" id="UP001209666">
    <property type="component" value="Unassembled WGS sequence"/>
</dbReference>
<reference evidence="3" key="2">
    <citation type="submission" date="2021-10" db="EMBL/GenBank/DDBJ databases">
        <title>Anaerobic single-cell dispensing facilitates the cultivation of human gut bacteria.</title>
        <authorList>
            <person name="Afrizal A."/>
        </authorList>
    </citation>
    <scope>NUCLEOTIDE SEQUENCE</scope>
    <source>
        <strain evidence="3">CLA-AA-H204</strain>
    </source>
</reference>
<proteinExistence type="inferred from homology"/>
<comment type="function">
    <text evidence="2">Functions as a ribosomal silencing factor. Interacts with ribosomal protein uL14 (rplN), blocking formation of intersubunit bridge B8. Prevents association of the 30S and 50S ribosomal subunits and the formation of functional ribosomes, thus repressing translation.</text>
</comment>
<dbReference type="NCBIfam" id="TIGR00090">
    <property type="entry name" value="rsfS_iojap_ybeB"/>
    <property type="match status" value="1"/>
</dbReference>
<dbReference type="GO" id="GO:0042256">
    <property type="term" value="P:cytosolic ribosome assembly"/>
    <property type="evidence" value="ECO:0007669"/>
    <property type="project" value="UniProtKB-UniRule"/>
</dbReference>
<keyword evidence="6" id="KW-1185">Reference proteome</keyword>
<dbReference type="PANTHER" id="PTHR21043">
    <property type="entry name" value="IOJAP SUPERFAMILY ORTHOLOG"/>
    <property type="match status" value="1"/>
</dbReference>
<keyword evidence="2" id="KW-0963">Cytoplasm</keyword>
<reference evidence="4" key="3">
    <citation type="submission" date="2022-09" db="EMBL/GenBank/DDBJ databases">
        <authorList>
            <person name="Hitch T.C.A."/>
        </authorList>
    </citation>
    <scope>NUCLEOTIDE SEQUENCE</scope>
    <source>
        <strain evidence="4">Sanger_19</strain>
    </source>
</reference>
<dbReference type="Pfam" id="PF02410">
    <property type="entry name" value="RsfS"/>
    <property type="match status" value="1"/>
</dbReference>
<dbReference type="SUPFAM" id="SSF81301">
    <property type="entry name" value="Nucleotidyltransferase"/>
    <property type="match status" value="1"/>
</dbReference>
<dbReference type="InterPro" id="IPR004394">
    <property type="entry name" value="Iojap/RsfS/C7orf30"/>
</dbReference>
<dbReference type="RefSeq" id="WP_022243832.1">
    <property type="nucleotide sequence ID" value="NZ_JAJEQW010000001.1"/>
</dbReference>
<comment type="similarity">
    <text evidence="1 2">Belongs to the Iojap/RsfS family.</text>
</comment>
<keyword evidence="2" id="KW-0810">Translation regulation</keyword>
<organism evidence="3 5">
    <name type="scientific">Roseburia amylophila</name>
    <dbReference type="NCBI Taxonomy" id="2981794"/>
    <lineage>
        <taxon>Bacteria</taxon>
        <taxon>Bacillati</taxon>
        <taxon>Bacillota</taxon>
        <taxon>Clostridia</taxon>
        <taxon>Lachnospirales</taxon>
        <taxon>Lachnospiraceae</taxon>
        <taxon>Roseburia</taxon>
    </lineage>
</organism>
<dbReference type="GO" id="GO:0005737">
    <property type="term" value="C:cytoplasm"/>
    <property type="evidence" value="ECO:0007669"/>
    <property type="project" value="UniProtKB-SubCell"/>
</dbReference>
<evidence type="ECO:0000313" key="4">
    <source>
        <dbReference type="EMBL" id="MCU6716837.1"/>
    </source>
</evidence>
<dbReference type="HAMAP" id="MF_01477">
    <property type="entry name" value="Iojap_RsfS"/>
    <property type="match status" value="1"/>
</dbReference>
<dbReference type="EMBL" id="JAOQKI010000007">
    <property type="protein sequence ID" value="MCU6716837.1"/>
    <property type="molecule type" value="Genomic_DNA"/>
</dbReference>
<dbReference type="Proteomes" id="UP001198893">
    <property type="component" value="Unassembled WGS sequence"/>
</dbReference>
<accession>A0AAW4W908</accession>
<dbReference type="GO" id="GO:0017148">
    <property type="term" value="P:negative regulation of translation"/>
    <property type="evidence" value="ECO:0007669"/>
    <property type="project" value="UniProtKB-UniRule"/>
</dbReference>
<dbReference type="GO" id="GO:0090071">
    <property type="term" value="P:negative regulation of ribosome biogenesis"/>
    <property type="evidence" value="ECO:0007669"/>
    <property type="project" value="UniProtKB-UniRule"/>
</dbReference>
<comment type="subunit">
    <text evidence="2">Interacts with ribosomal protein uL14 (rplN).</text>
</comment>
<evidence type="ECO:0000256" key="1">
    <source>
        <dbReference type="ARBA" id="ARBA00010574"/>
    </source>
</evidence>